<dbReference type="OrthoDB" id="7871944at2"/>
<evidence type="ECO:0000256" key="1">
    <source>
        <dbReference type="SAM" id="Phobius"/>
    </source>
</evidence>
<dbReference type="RefSeq" id="WP_038148310.1">
    <property type="nucleotide sequence ID" value="NZ_AQRC01000016.1"/>
</dbReference>
<reference evidence="2 3" key="2">
    <citation type="journal article" date="2015" name="Antonie Van Leeuwenhoek">
        <title>Thioclava indica sp. nov., isolated from surface seawater of the Indian Ocean.</title>
        <authorList>
            <person name="Liu Y."/>
            <person name="Lai Q."/>
            <person name="Du J."/>
            <person name="Xu H."/>
            <person name="Jiang L."/>
            <person name="Shao Z."/>
        </authorList>
    </citation>
    <scope>NUCLEOTIDE SEQUENCE [LARGE SCALE GENOMIC DNA]</scope>
    <source>
        <strain evidence="2 3">13D2W-2</strain>
    </source>
</reference>
<dbReference type="eggNOG" id="ENOG5032CMZ">
    <property type="taxonomic scope" value="Bacteria"/>
</dbReference>
<feature type="transmembrane region" description="Helical" evidence="1">
    <location>
        <begin position="32"/>
        <end position="50"/>
    </location>
</feature>
<dbReference type="Proteomes" id="UP000028607">
    <property type="component" value="Unassembled WGS sequence"/>
</dbReference>
<proteinExistence type="predicted"/>
<gene>
    <name evidence="2" type="ORF">DW2_16796</name>
</gene>
<dbReference type="EMBL" id="AQRC01000016">
    <property type="protein sequence ID" value="KFE33676.1"/>
    <property type="molecule type" value="Genomic_DNA"/>
</dbReference>
<organism evidence="2 3">
    <name type="scientific">Thioclava atlantica</name>
    <dbReference type="NCBI Taxonomy" id="1317124"/>
    <lineage>
        <taxon>Bacteria</taxon>
        <taxon>Pseudomonadati</taxon>
        <taxon>Pseudomonadota</taxon>
        <taxon>Alphaproteobacteria</taxon>
        <taxon>Rhodobacterales</taxon>
        <taxon>Paracoccaceae</taxon>
        <taxon>Thioclava</taxon>
    </lineage>
</organism>
<sequence>MKLPSLHLPVIVLAGFLGGLGLYYLFALLGVLWRLVLMGVVLLVVLEALVRISQAVIYRMGARPEDEAPAMPRLRGRDRYAALGGVIAGMAAGFALWGPVLIWKHGGGA</sequence>
<protein>
    <submittedName>
        <fullName evidence="2">Uncharacterized protein</fullName>
    </submittedName>
</protein>
<evidence type="ECO:0000313" key="2">
    <source>
        <dbReference type="EMBL" id="KFE33676.1"/>
    </source>
</evidence>
<dbReference type="PATRIC" id="fig|1317124.6.peg.3382"/>
<comment type="caution">
    <text evidence="2">The sequence shown here is derived from an EMBL/GenBank/DDBJ whole genome shotgun (WGS) entry which is preliminary data.</text>
</comment>
<name>A0A085TSH9_9RHOB</name>
<feature type="transmembrane region" description="Helical" evidence="1">
    <location>
        <begin position="7"/>
        <end position="26"/>
    </location>
</feature>
<feature type="transmembrane region" description="Helical" evidence="1">
    <location>
        <begin position="80"/>
        <end position="103"/>
    </location>
</feature>
<dbReference type="STRING" id="1317124.DW2_16796"/>
<reference evidence="3" key="1">
    <citation type="submission" date="2013-04" db="EMBL/GenBank/DDBJ databases">
        <title>Thioclava sp. 13D2W-2 Genome Sequencing.</title>
        <authorList>
            <person name="Lai Q."/>
            <person name="Li G."/>
            <person name="Shao Z."/>
        </authorList>
    </citation>
    <scope>NUCLEOTIDE SEQUENCE [LARGE SCALE GENOMIC DNA]</scope>
    <source>
        <strain evidence="3">13D2W-2</strain>
    </source>
</reference>
<keyword evidence="1" id="KW-0812">Transmembrane</keyword>
<keyword evidence="1" id="KW-1133">Transmembrane helix</keyword>
<dbReference type="AlphaFoldDB" id="A0A085TSH9"/>
<keyword evidence="1" id="KW-0472">Membrane</keyword>
<evidence type="ECO:0000313" key="3">
    <source>
        <dbReference type="Proteomes" id="UP000028607"/>
    </source>
</evidence>
<accession>A0A085TSH9</accession>
<keyword evidence="3" id="KW-1185">Reference proteome</keyword>